<dbReference type="SUPFAM" id="SSF53850">
    <property type="entry name" value="Periplasmic binding protein-like II"/>
    <property type="match status" value="1"/>
</dbReference>
<dbReference type="PANTHER" id="PTHR35936:SF6">
    <property type="entry name" value="AMINO ACID ABC TRANSPORTER SUBSTRATE-BINDING PAAT FAMILY PROTEIN"/>
    <property type="match status" value="1"/>
</dbReference>
<reference evidence="3" key="1">
    <citation type="submission" date="2019-02" db="EMBL/GenBank/DDBJ databases">
        <authorList>
            <consortium name="Genoscope - CEA"/>
            <person name="William W."/>
        </authorList>
    </citation>
    <scope>NUCLEOTIDE SEQUENCE [LARGE SCALE GENOMIC DNA]</scope>
    <source>
        <strain evidence="3">YSy11</strain>
    </source>
</reference>
<feature type="signal peptide" evidence="2">
    <location>
        <begin position="1"/>
        <end position="21"/>
    </location>
</feature>
<evidence type="ECO:0000256" key="1">
    <source>
        <dbReference type="ARBA" id="ARBA00010333"/>
    </source>
</evidence>
<proteinExistence type="inferred from homology"/>
<dbReference type="AlphaFoldDB" id="A0A1I7DTP8"/>
<keyword evidence="2" id="KW-0732">Signal</keyword>
<comment type="similarity">
    <text evidence="1">Belongs to the bacterial solute-binding protein 3 family.</text>
</comment>
<evidence type="ECO:0000256" key="2">
    <source>
        <dbReference type="SAM" id="SignalP"/>
    </source>
</evidence>
<feature type="chain" id="PRO_5041120623" evidence="2">
    <location>
        <begin position="22"/>
        <end position="243"/>
    </location>
</feature>
<gene>
    <name evidence="3" type="ORF">PMYSY11_2363</name>
</gene>
<organism evidence="3">
    <name type="scientific">Pseudomonas marincola</name>
    <dbReference type="NCBI Taxonomy" id="437900"/>
    <lineage>
        <taxon>Bacteria</taxon>
        <taxon>Pseudomonadati</taxon>
        <taxon>Pseudomonadota</taxon>
        <taxon>Gammaproteobacteria</taxon>
        <taxon>Pseudomonadales</taxon>
        <taxon>Pseudomonadaceae</taxon>
        <taxon>Pseudomonas</taxon>
    </lineage>
</organism>
<sequence>MMFVRLLVCVLAFSVACVAQAQEPIKGDVRLVSEEWLDYTNADGSGLAWDIMREVFKPLAGEVKFSIVPYTRSVGLVQRGEADAWMGAYRNEVVQGVIYPKNHYDQDQICALTLAGRVAPTLETLGNFRLVWMRDYKYDRYLPNVQHYREILKRGGILGMLDYNHADAFLDAQPEIEQVLSDTDHPEKYTMTCLQKLPNYPGFTDSPRGRALAEFYDQRIDELRKNGTLQSIFKRWDWPYPFD</sequence>
<evidence type="ECO:0000313" key="3">
    <source>
        <dbReference type="EMBL" id="VEV97408.1"/>
    </source>
</evidence>
<dbReference type="PROSITE" id="PS51257">
    <property type="entry name" value="PROKAR_LIPOPROTEIN"/>
    <property type="match status" value="1"/>
</dbReference>
<name>A0A1I7DTP8_9PSED</name>
<dbReference type="STRING" id="437900.GCA_001940335_02594"/>
<dbReference type="PANTHER" id="PTHR35936">
    <property type="entry name" value="MEMBRANE-BOUND LYTIC MUREIN TRANSGLYCOSYLASE F"/>
    <property type="match status" value="1"/>
</dbReference>
<dbReference type="Gene3D" id="3.40.190.10">
    <property type="entry name" value="Periplasmic binding protein-like II"/>
    <property type="match status" value="2"/>
</dbReference>
<accession>A0A1I7DTP8</accession>
<protein>
    <submittedName>
        <fullName evidence="3">ABC transporter substrate-binding protein</fullName>
    </submittedName>
</protein>
<dbReference type="EMBL" id="LR215729">
    <property type="protein sequence ID" value="VEV97408.1"/>
    <property type="molecule type" value="Genomic_DNA"/>
</dbReference>
<dbReference type="RefSeq" id="WP_239655532.1">
    <property type="nucleotide sequence ID" value="NZ_FPBC01000015.1"/>
</dbReference>